<keyword evidence="2" id="KW-1185">Reference proteome</keyword>
<dbReference type="GO" id="GO:0005737">
    <property type="term" value="C:cytoplasm"/>
    <property type="evidence" value="ECO:0007669"/>
    <property type="project" value="TreeGrafter"/>
</dbReference>
<dbReference type="EMBL" id="MLYV02001244">
    <property type="protein sequence ID" value="PSR71751.1"/>
    <property type="molecule type" value="Genomic_DNA"/>
</dbReference>
<dbReference type="InterPro" id="IPR015915">
    <property type="entry name" value="Kelch-typ_b-propeller"/>
</dbReference>
<reference evidence="1 2" key="1">
    <citation type="submission" date="2018-02" db="EMBL/GenBank/DDBJ databases">
        <title>Genome sequence of the basidiomycete white-rot fungus Phlebia centrifuga.</title>
        <authorList>
            <person name="Granchi Z."/>
            <person name="Peng M."/>
            <person name="de Vries R.P."/>
            <person name="Hilden K."/>
            <person name="Makela M.R."/>
            <person name="Grigoriev I."/>
            <person name="Riley R."/>
        </authorList>
    </citation>
    <scope>NUCLEOTIDE SEQUENCE [LARGE SCALE GENOMIC DNA]</scope>
    <source>
        <strain evidence="1 2">FBCC195</strain>
    </source>
</reference>
<name>A0A2R6NHI3_9APHY</name>
<sequence length="635" mass="72967">MPSKVAKERKKRAMRENAQYFLRPESNQIAGPNVWQSQSLVNAATIRPEMLVMDKIKDWTRDEIDKAMDEMEENELLNGSEDQYVPYMRATLWKEDGNKLYKAENYPEAIQKYKQSMRVYLGPDAILPSPEYLNDTYLAIDEEDWRRFLDLGACAGNISQCYSKMGQALEMIDWVEEVEIIFKTFKLVAKPQEPYIAWINYHRNLVEYFMIQIKSQNRGHQLFRSLGNTSLASHYSKAAFKNTTVQDGAGNSNRIVAMRNDIDWPGMVMGRHPDPENVHDLQISNPTLQIRGIWNKLEMAGGTKPPGRSTCSAWIWRGTLYVCGGVSDLYTEYRDLWYILDTLLSYIMSLTTGHFCRCMSLSEMTWRRLPDMPNIRTQYGFSVSRLVRHWGSKAYLFDGTKKLWQFDMETEKWTSLKTTFGRTWPYPKNDLTSYSSGIIDGKLYIFGGADDVTKLGCNTFMELDLASLKWEHISGTSANVPCTREPNLRTLASMWAVPSQKKLYLFGGSATRSAAYQSRLAGGDPEDYTYEDFWSFDIPSRKWCRERWRGNFVCPRTEMASDYNPVLGRGIVYGGYNASMDSATHFGFAFYGDTFLFDPETKTWQHVIAKGFPSYRALASMISDPDTGITYLYGG</sequence>
<dbReference type="Proteomes" id="UP000186601">
    <property type="component" value="Unassembled WGS sequence"/>
</dbReference>
<evidence type="ECO:0000313" key="2">
    <source>
        <dbReference type="Proteomes" id="UP000186601"/>
    </source>
</evidence>
<dbReference type="Pfam" id="PF24681">
    <property type="entry name" value="Kelch_KLHDC2_KLHL20_DRC7"/>
    <property type="match status" value="1"/>
</dbReference>
<accession>A0A2R6NHI3</accession>
<dbReference type="Gene3D" id="1.25.40.10">
    <property type="entry name" value="Tetratricopeptide repeat domain"/>
    <property type="match status" value="1"/>
</dbReference>
<dbReference type="STRING" id="98765.A0A2R6NHI3"/>
<dbReference type="Gene3D" id="2.120.10.80">
    <property type="entry name" value="Kelch-type beta propeller"/>
    <property type="match status" value="2"/>
</dbReference>
<organism evidence="1 2">
    <name type="scientific">Hermanssonia centrifuga</name>
    <dbReference type="NCBI Taxonomy" id="98765"/>
    <lineage>
        <taxon>Eukaryota</taxon>
        <taxon>Fungi</taxon>
        <taxon>Dikarya</taxon>
        <taxon>Basidiomycota</taxon>
        <taxon>Agaricomycotina</taxon>
        <taxon>Agaricomycetes</taxon>
        <taxon>Polyporales</taxon>
        <taxon>Meruliaceae</taxon>
        <taxon>Hermanssonia</taxon>
    </lineage>
</organism>
<proteinExistence type="predicted"/>
<dbReference type="InterPro" id="IPR052637">
    <property type="entry name" value="KLHDC3-like"/>
</dbReference>
<dbReference type="InterPro" id="IPR011990">
    <property type="entry name" value="TPR-like_helical_dom_sf"/>
</dbReference>
<gene>
    <name evidence="1" type="ORF">PHLCEN_2v12355</name>
</gene>
<protein>
    <submittedName>
        <fullName evidence="1">Uncharacterized protein</fullName>
    </submittedName>
</protein>
<dbReference type="AlphaFoldDB" id="A0A2R6NHI3"/>
<evidence type="ECO:0000313" key="1">
    <source>
        <dbReference type="EMBL" id="PSR71751.1"/>
    </source>
</evidence>
<dbReference type="GO" id="GO:0003682">
    <property type="term" value="F:chromatin binding"/>
    <property type="evidence" value="ECO:0007669"/>
    <property type="project" value="InterPro"/>
</dbReference>
<dbReference type="OrthoDB" id="432528at2759"/>
<dbReference type="SUPFAM" id="SSF117281">
    <property type="entry name" value="Kelch motif"/>
    <property type="match status" value="1"/>
</dbReference>
<comment type="caution">
    <text evidence="1">The sequence shown here is derived from an EMBL/GenBank/DDBJ whole genome shotgun (WGS) entry which is preliminary data.</text>
</comment>
<dbReference type="PANTHER" id="PTHR46461">
    <property type="entry name" value="KELCH DOMAIN-CONTAINING PROTEIN 3"/>
    <property type="match status" value="1"/>
</dbReference>
<dbReference type="PANTHER" id="PTHR46461:SF1">
    <property type="entry name" value="KELCH DOMAIN-CONTAINING PROTEIN 3"/>
    <property type="match status" value="1"/>
</dbReference>